<proteinExistence type="predicted"/>
<dbReference type="Proteomes" id="UP001500622">
    <property type="component" value="Unassembled WGS sequence"/>
</dbReference>
<reference evidence="2" key="1">
    <citation type="journal article" date="2019" name="Int. J. Syst. Evol. Microbiol.">
        <title>The Global Catalogue of Microorganisms (GCM) 10K type strain sequencing project: providing services to taxonomists for standard genome sequencing and annotation.</title>
        <authorList>
            <consortium name="The Broad Institute Genomics Platform"/>
            <consortium name="The Broad Institute Genome Sequencing Center for Infectious Disease"/>
            <person name="Wu L."/>
            <person name="Ma J."/>
        </authorList>
    </citation>
    <scope>NUCLEOTIDE SEQUENCE [LARGE SCALE GENOMIC DNA]</scope>
    <source>
        <strain evidence="2">JCM 17810</strain>
    </source>
</reference>
<gene>
    <name evidence="1" type="ORF">GCM10023169_40010</name>
</gene>
<protein>
    <recommendedName>
        <fullName evidence="3">ATP-dependent DNA helicase RecG</fullName>
    </recommendedName>
</protein>
<evidence type="ECO:0000313" key="2">
    <source>
        <dbReference type="Proteomes" id="UP001500622"/>
    </source>
</evidence>
<evidence type="ECO:0000313" key="1">
    <source>
        <dbReference type="EMBL" id="GAA4433235.1"/>
    </source>
</evidence>
<comment type="caution">
    <text evidence="1">The sequence shown here is derived from an EMBL/GenBank/DDBJ whole genome shotgun (WGS) entry which is preliminary data.</text>
</comment>
<name>A0ABP8LNS5_9MICO</name>
<accession>A0ABP8LNS5</accession>
<evidence type="ECO:0008006" key="3">
    <source>
        <dbReference type="Google" id="ProtNLM"/>
    </source>
</evidence>
<dbReference type="EMBL" id="BAABGN010000013">
    <property type="protein sequence ID" value="GAA4433235.1"/>
    <property type="molecule type" value="Genomic_DNA"/>
</dbReference>
<dbReference type="RefSeq" id="WP_345218820.1">
    <property type="nucleotide sequence ID" value="NZ_BAABGN010000013.1"/>
</dbReference>
<dbReference type="CDD" id="cd04488">
    <property type="entry name" value="RecG_wedge_OBF"/>
    <property type="match status" value="1"/>
</dbReference>
<organism evidence="1 2">
    <name type="scientific">Georgenia halophila</name>
    <dbReference type="NCBI Taxonomy" id="620889"/>
    <lineage>
        <taxon>Bacteria</taxon>
        <taxon>Bacillati</taxon>
        <taxon>Actinomycetota</taxon>
        <taxon>Actinomycetes</taxon>
        <taxon>Micrococcales</taxon>
        <taxon>Bogoriellaceae</taxon>
        <taxon>Georgenia</taxon>
    </lineage>
</organism>
<sequence length="126" mass="13724">MKLTEHLHRLTASREELEADEARRDCELPGCTHAADLVPRHRATVAGTVTALTYRPKDQTPAMTARVSDGTGTVDLVFLGRRDVPGIDPGRRLVAEGMVCAPDGDRAAMFNPAYRLLPRSTERASA</sequence>
<keyword evidence="2" id="KW-1185">Reference proteome</keyword>